<protein>
    <submittedName>
        <fullName evidence="1">Uncharacterized protein</fullName>
    </submittedName>
</protein>
<dbReference type="Proteomes" id="UP000177371">
    <property type="component" value="Unassembled WGS sequence"/>
</dbReference>
<name>A0A1F4V441_UNCKA</name>
<proteinExistence type="predicted"/>
<accession>A0A1F4V441</accession>
<comment type="caution">
    <text evidence="1">The sequence shown here is derived from an EMBL/GenBank/DDBJ whole genome shotgun (WGS) entry which is preliminary data.</text>
</comment>
<gene>
    <name evidence="1" type="ORF">A2W32_02100</name>
</gene>
<sequence>MTDLCDEKTLSDEHSGVELDLIDESHYFSVAEVKYNGEVLSFLSPYKGRGCSGLLGTYCIVIARDKDNDMYFVSNLFRDYSSYEIIDDKLIVYTAVGDAWNVSLNLYVYDQSNHTFNPEVNYSGFGYGKVITKNGKSVEVMCNVETKELSVKKNDIYLKIPFDFDKEVSVYKDMGEEVLKQNYLDGSKYVFDCRNTLVTVDPKEY</sequence>
<organism evidence="1 2">
    <name type="scientific">candidate division WWE3 bacterium RBG_16_37_10</name>
    <dbReference type="NCBI Taxonomy" id="1802610"/>
    <lineage>
        <taxon>Bacteria</taxon>
        <taxon>Katanobacteria</taxon>
    </lineage>
</organism>
<evidence type="ECO:0000313" key="1">
    <source>
        <dbReference type="EMBL" id="OGC51810.1"/>
    </source>
</evidence>
<reference evidence="1 2" key="1">
    <citation type="journal article" date="2016" name="Nat. Commun.">
        <title>Thousands of microbial genomes shed light on interconnected biogeochemical processes in an aquifer system.</title>
        <authorList>
            <person name="Anantharaman K."/>
            <person name="Brown C.T."/>
            <person name="Hug L.A."/>
            <person name="Sharon I."/>
            <person name="Castelle C.J."/>
            <person name="Probst A.J."/>
            <person name="Thomas B.C."/>
            <person name="Singh A."/>
            <person name="Wilkins M.J."/>
            <person name="Karaoz U."/>
            <person name="Brodie E.L."/>
            <person name="Williams K.H."/>
            <person name="Hubbard S.S."/>
            <person name="Banfield J.F."/>
        </authorList>
    </citation>
    <scope>NUCLEOTIDE SEQUENCE [LARGE SCALE GENOMIC DNA]</scope>
</reference>
<evidence type="ECO:0000313" key="2">
    <source>
        <dbReference type="Proteomes" id="UP000177371"/>
    </source>
</evidence>
<dbReference type="EMBL" id="MEUT01000011">
    <property type="protein sequence ID" value="OGC51810.1"/>
    <property type="molecule type" value="Genomic_DNA"/>
</dbReference>
<dbReference type="AlphaFoldDB" id="A0A1F4V441"/>